<evidence type="ECO:0000313" key="17">
    <source>
        <dbReference type="Proteomes" id="UP000015103"/>
    </source>
</evidence>
<dbReference type="InterPro" id="IPR002659">
    <property type="entry name" value="Glyco_trans_31"/>
</dbReference>
<evidence type="ECO:0000313" key="16">
    <source>
        <dbReference type="EnsemblMetazoa" id="RPRC011038-PA"/>
    </source>
</evidence>
<keyword evidence="5 15" id="KW-0328">Glycosyltransferase</keyword>
<organism evidence="16 17">
    <name type="scientific">Rhodnius prolixus</name>
    <name type="common">Triatomid bug</name>
    <dbReference type="NCBI Taxonomy" id="13249"/>
    <lineage>
        <taxon>Eukaryota</taxon>
        <taxon>Metazoa</taxon>
        <taxon>Ecdysozoa</taxon>
        <taxon>Arthropoda</taxon>
        <taxon>Hexapoda</taxon>
        <taxon>Insecta</taxon>
        <taxon>Pterygota</taxon>
        <taxon>Neoptera</taxon>
        <taxon>Paraneoptera</taxon>
        <taxon>Hemiptera</taxon>
        <taxon>Heteroptera</taxon>
        <taxon>Panheteroptera</taxon>
        <taxon>Cimicomorpha</taxon>
        <taxon>Reduviidae</taxon>
        <taxon>Triatominae</taxon>
        <taxon>Rhodnius</taxon>
    </lineage>
</organism>
<dbReference type="AlphaFoldDB" id="T1I419"/>
<evidence type="ECO:0000256" key="15">
    <source>
        <dbReference type="RuleBase" id="RU363063"/>
    </source>
</evidence>
<evidence type="ECO:0000256" key="11">
    <source>
        <dbReference type="ARBA" id="ARBA00023034"/>
    </source>
</evidence>
<keyword evidence="12" id="KW-0472">Membrane</keyword>
<comment type="subcellular location">
    <subcellularLocation>
        <location evidence="1">Endoplasmic reticulum</location>
    </subcellularLocation>
    <subcellularLocation>
        <location evidence="2 15">Golgi apparatus membrane</location>
        <topology evidence="2 15">Single-pass type II membrane protein</topology>
    </subcellularLocation>
</comment>
<evidence type="ECO:0000256" key="7">
    <source>
        <dbReference type="ARBA" id="ARBA00022692"/>
    </source>
</evidence>
<dbReference type="PANTHER" id="PTHR11214:SF219">
    <property type="entry name" value="UDP-GALNAC:BETA-1,3-N-ACETYLGALACTOSAMINYLTRANSFERASE 2"/>
    <property type="match status" value="1"/>
</dbReference>
<evidence type="ECO:0000256" key="1">
    <source>
        <dbReference type="ARBA" id="ARBA00004240"/>
    </source>
</evidence>
<evidence type="ECO:0000256" key="2">
    <source>
        <dbReference type="ARBA" id="ARBA00004323"/>
    </source>
</evidence>
<name>T1I419_RHOPR</name>
<evidence type="ECO:0000256" key="4">
    <source>
        <dbReference type="ARBA" id="ARBA00008661"/>
    </source>
</evidence>
<evidence type="ECO:0000256" key="10">
    <source>
        <dbReference type="ARBA" id="ARBA00022989"/>
    </source>
</evidence>
<dbReference type="eggNOG" id="KOG2287">
    <property type="taxonomic scope" value="Eukaryota"/>
</dbReference>
<comment type="similarity">
    <text evidence="4 15">Belongs to the glycosyltransferase 31 family.</text>
</comment>
<keyword evidence="7" id="KW-0812">Transmembrane</keyword>
<comment type="catalytic activity">
    <reaction evidence="14">
        <text>3-O-(N-acetyl-beta-D-glucosaminyl-(1-&gt;4)-alpha-D-mannosyl)-L-threonyl-[protein] + UDP-N-acetyl-alpha-D-galactosamine = 3-O-[beta-D-GalNAc-(1-&gt;3)-beta-D-GlcNAc-(1-&gt;4)-alpha-D-Man]-L-Thr-[protein] + UDP + H(+)</text>
        <dbReference type="Rhea" id="RHEA:37667"/>
        <dbReference type="Rhea" id="RHEA-COMP:13308"/>
        <dbReference type="Rhea" id="RHEA-COMP:13618"/>
        <dbReference type="ChEBI" id="CHEBI:15378"/>
        <dbReference type="ChEBI" id="CHEBI:58223"/>
        <dbReference type="ChEBI" id="CHEBI:67138"/>
        <dbReference type="ChEBI" id="CHEBI:136709"/>
        <dbReference type="ChEBI" id="CHEBI:137540"/>
        <dbReference type="EC" id="2.4.1.313"/>
    </reaction>
</comment>
<keyword evidence="8" id="KW-0256">Endoplasmic reticulum</keyword>
<dbReference type="GO" id="GO:0005783">
    <property type="term" value="C:endoplasmic reticulum"/>
    <property type="evidence" value="ECO:0007669"/>
    <property type="project" value="UniProtKB-SubCell"/>
</dbReference>
<keyword evidence="10" id="KW-1133">Transmembrane helix</keyword>
<dbReference type="Pfam" id="PF01762">
    <property type="entry name" value="Galactosyl_T"/>
    <property type="match status" value="1"/>
</dbReference>
<dbReference type="PANTHER" id="PTHR11214">
    <property type="entry name" value="BETA-1,3-N-ACETYLGLUCOSAMINYLTRANSFERASE"/>
    <property type="match status" value="1"/>
</dbReference>
<dbReference type="VEuPathDB" id="VectorBase:RPRC011038"/>
<keyword evidence="9" id="KW-0735">Signal-anchor</keyword>
<dbReference type="GO" id="GO:0000139">
    <property type="term" value="C:Golgi membrane"/>
    <property type="evidence" value="ECO:0007669"/>
    <property type="project" value="UniProtKB-SubCell"/>
</dbReference>
<sequence>MEIVIAGQVLFRTVLLMTDLFWKMSKIFFILDYLVPYPPSENKSKKLLVVGVMSAQDHFKERESIRNTWGQLIDPKLVDLKFLIGSKICPIAPPDRITPYVCEKWIIDTPHSPQLSTINILNNSGKAFDGYTGFTFIVKHNISVIRLGVYSRIFENCECKKLRALLYDAASGDKVASATFLRANNSKTGDFFWKTVHPVKLPEGFEGELKVTSDKNISVTCPSNVFKRGVIHNFEMQKGNFFEKFSEHSCMLVAFHYILENEEVLLKFLKEEETRTKRWKEKEKLIKYQLEIESRTYKDILFFDLIDVYKNLTLKLFEYLKWTQNIGGYKYILKTDDDVFVDVKTVLSVLTSHGYDDWDWWSCFREGFTPPKFGKWRDRLYPGKFYPP</sequence>
<evidence type="ECO:0000256" key="8">
    <source>
        <dbReference type="ARBA" id="ARBA00022824"/>
    </source>
</evidence>
<dbReference type="GO" id="GO:0008194">
    <property type="term" value="F:UDP-glycosyltransferase activity"/>
    <property type="evidence" value="ECO:0007669"/>
    <property type="project" value="TreeGrafter"/>
</dbReference>
<keyword evidence="13" id="KW-0325">Glycoprotein</keyword>
<dbReference type="STRING" id="13249.T1I419"/>
<keyword evidence="17" id="KW-1185">Reference proteome</keyword>
<reference evidence="16" key="1">
    <citation type="submission" date="2015-05" db="UniProtKB">
        <authorList>
            <consortium name="EnsemblMetazoa"/>
        </authorList>
    </citation>
    <scope>IDENTIFICATION</scope>
</reference>
<evidence type="ECO:0000256" key="13">
    <source>
        <dbReference type="ARBA" id="ARBA00023180"/>
    </source>
</evidence>
<dbReference type="EnsemblMetazoa" id="RPRC011038-RA">
    <property type="protein sequence ID" value="RPRC011038-PA"/>
    <property type="gene ID" value="RPRC011038"/>
</dbReference>
<protein>
    <recommendedName>
        <fullName evidence="15">Hexosyltransferase</fullName>
        <ecNumber evidence="15">2.4.1.-</ecNumber>
    </recommendedName>
</protein>
<evidence type="ECO:0000256" key="6">
    <source>
        <dbReference type="ARBA" id="ARBA00022679"/>
    </source>
</evidence>
<proteinExistence type="inferred from homology"/>
<keyword evidence="11 15" id="KW-0333">Golgi apparatus</keyword>
<evidence type="ECO:0000256" key="14">
    <source>
        <dbReference type="ARBA" id="ARBA00047667"/>
    </source>
</evidence>
<evidence type="ECO:0000256" key="9">
    <source>
        <dbReference type="ARBA" id="ARBA00022968"/>
    </source>
</evidence>
<dbReference type="EC" id="2.4.1.-" evidence="15"/>
<accession>T1I419</accession>
<keyword evidence="6" id="KW-0808">Transferase</keyword>
<dbReference type="OMA" id="KWNINIS"/>
<dbReference type="InParanoid" id="T1I419"/>
<dbReference type="GO" id="GO:0006493">
    <property type="term" value="P:protein O-linked glycosylation"/>
    <property type="evidence" value="ECO:0007669"/>
    <property type="project" value="TreeGrafter"/>
</dbReference>
<evidence type="ECO:0000256" key="12">
    <source>
        <dbReference type="ARBA" id="ARBA00023136"/>
    </source>
</evidence>
<dbReference type="EMBL" id="ACPB03003292">
    <property type="status" value="NOT_ANNOTATED_CDS"/>
    <property type="molecule type" value="Genomic_DNA"/>
</dbReference>
<evidence type="ECO:0000256" key="3">
    <source>
        <dbReference type="ARBA" id="ARBA00004922"/>
    </source>
</evidence>
<dbReference type="Proteomes" id="UP000015103">
    <property type="component" value="Unassembled WGS sequence"/>
</dbReference>
<evidence type="ECO:0000256" key="5">
    <source>
        <dbReference type="ARBA" id="ARBA00022676"/>
    </source>
</evidence>
<dbReference type="GO" id="GO:0016758">
    <property type="term" value="F:hexosyltransferase activity"/>
    <property type="evidence" value="ECO:0007669"/>
    <property type="project" value="InterPro"/>
</dbReference>
<comment type="pathway">
    <text evidence="3">Protein modification; protein glycosylation.</text>
</comment>
<dbReference type="HOGENOM" id="CLU_712355_0_0_1"/>